<evidence type="ECO:0000256" key="1">
    <source>
        <dbReference type="SAM" id="Phobius"/>
    </source>
</evidence>
<keyword evidence="1" id="KW-1133">Transmembrane helix</keyword>
<dbReference type="Proteomes" id="UP000772434">
    <property type="component" value="Unassembled WGS sequence"/>
</dbReference>
<evidence type="ECO:0000313" key="2">
    <source>
        <dbReference type="EMBL" id="KAF9061237.1"/>
    </source>
</evidence>
<dbReference type="EMBL" id="JADNRY010000209">
    <property type="protein sequence ID" value="KAF9061237.1"/>
    <property type="molecule type" value="Genomic_DNA"/>
</dbReference>
<sequence>MLLPLAAEALTAHIVLISELFHVIPFDLSSGFDPSLLYSSFVLLPPSPLDNLMYYLQYPTNPSQPDYSLSLGPRVLRLLSMHPACLHLTSLCLVSNTSRLKHTNDLSPPLAPLWKTTAILQLHSRLSVVILLSGMLAPLLALAKMTRTKARKV</sequence>
<proteinExistence type="predicted"/>
<gene>
    <name evidence="2" type="ORF">BDP27DRAFT_1429178</name>
</gene>
<accession>A0A9P5PDL5</accession>
<evidence type="ECO:0000313" key="3">
    <source>
        <dbReference type="Proteomes" id="UP000772434"/>
    </source>
</evidence>
<dbReference type="AlphaFoldDB" id="A0A9P5PDL5"/>
<reference evidence="2" key="1">
    <citation type="submission" date="2020-11" db="EMBL/GenBank/DDBJ databases">
        <authorList>
            <consortium name="DOE Joint Genome Institute"/>
            <person name="Ahrendt S."/>
            <person name="Riley R."/>
            <person name="Andreopoulos W."/>
            <person name="Labutti K."/>
            <person name="Pangilinan J."/>
            <person name="Ruiz-Duenas F.J."/>
            <person name="Barrasa J.M."/>
            <person name="Sanchez-Garcia M."/>
            <person name="Camarero S."/>
            <person name="Miyauchi S."/>
            <person name="Serrano A."/>
            <person name="Linde D."/>
            <person name="Babiker R."/>
            <person name="Drula E."/>
            <person name="Ayuso-Fernandez I."/>
            <person name="Pacheco R."/>
            <person name="Padilla G."/>
            <person name="Ferreira P."/>
            <person name="Barriuso J."/>
            <person name="Kellner H."/>
            <person name="Castanera R."/>
            <person name="Alfaro M."/>
            <person name="Ramirez L."/>
            <person name="Pisabarro A.G."/>
            <person name="Kuo A."/>
            <person name="Tritt A."/>
            <person name="Lipzen A."/>
            <person name="He G."/>
            <person name="Yan M."/>
            <person name="Ng V."/>
            <person name="Cullen D."/>
            <person name="Martin F."/>
            <person name="Rosso M.-N."/>
            <person name="Henrissat B."/>
            <person name="Hibbett D."/>
            <person name="Martinez A.T."/>
            <person name="Grigoriev I.V."/>
        </authorList>
    </citation>
    <scope>NUCLEOTIDE SEQUENCE</scope>
    <source>
        <strain evidence="2">AH 40177</strain>
    </source>
</reference>
<keyword evidence="3" id="KW-1185">Reference proteome</keyword>
<name>A0A9P5PDL5_9AGAR</name>
<organism evidence="2 3">
    <name type="scientific">Rhodocollybia butyracea</name>
    <dbReference type="NCBI Taxonomy" id="206335"/>
    <lineage>
        <taxon>Eukaryota</taxon>
        <taxon>Fungi</taxon>
        <taxon>Dikarya</taxon>
        <taxon>Basidiomycota</taxon>
        <taxon>Agaricomycotina</taxon>
        <taxon>Agaricomycetes</taxon>
        <taxon>Agaricomycetidae</taxon>
        <taxon>Agaricales</taxon>
        <taxon>Marasmiineae</taxon>
        <taxon>Omphalotaceae</taxon>
        <taxon>Rhodocollybia</taxon>
    </lineage>
</organism>
<feature type="transmembrane region" description="Helical" evidence="1">
    <location>
        <begin position="126"/>
        <end position="143"/>
    </location>
</feature>
<keyword evidence="1" id="KW-0472">Membrane</keyword>
<comment type="caution">
    <text evidence="2">The sequence shown here is derived from an EMBL/GenBank/DDBJ whole genome shotgun (WGS) entry which is preliminary data.</text>
</comment>
<keyword evidence="1" id="KW-0812">Transmembrane</keyword>
<protein>
    <submittedName>
        <fullName evidence="2">Uncharacterized protein</fullName>
    </submittedName>
</protein>